<keyword evidence="1" id="KW-0479">Metal-binding</keyword>
<protein>
    <submittedName>
        <fullName evidence="4">Sirohydrochlorin ferrochelatase</fullName>
    </submittedName>
</protein>
<evidence type="ECO:0000256" key="3">
    <source>
        <dbReference type="SAM" id="MobiDB-lite"/>
    </source>
</evidence>
<dbReference type="Proteomes" id="UP000199009">
    <property type="component" value="Chromosome I"/>
</dbReference>
<feature type="region of interest" description="Disordered" evidence="3">
    <location>
        <begin position="243"/>
        <end position="264"/>
    </location>
</feature>
<keyword evidence="2" id="KW-0456">Lyase</keyword>
<evidence type="ECO:0000313" key="4">
    <source>
        <dbReference type="EMBL" id="SDG72377.1"/>
    </source>
</evidence>
<dbReference type="InterPro" id="IPR050963">
    <property type="entry name" value="Sirohydro_Cobaltochel/CbiX"/>
</dbReference>
<accession>A0A1G7WK33</accession>
<dbReference type="InterPro" id="IPR002762">
    <property type="entry name" value="CbiX-like"/>
</dbReference>
<dbReference type="GO" id="GO:0046872">
    <property type="term" value="F:metal ion binding"/>
    <property type="evidence" value="ECO:0007669"/>
    <property type="project" value="UniProtKB-KW"/>
</dbReference>
<dbReference type="Gene3D" id="3.40.50.1400">
    <property type="match status" value="2"/>
</dbReference>
<organism evidence="4 5">
    <name type="scientific">Microbacterium pygmaeum</name>
    <dbReference type="NCBI Taxonomy" id="370764"/>
    <lineage>
        <taxon>Bacteria</taxon>
        <taxon>Bacillati</taxon>
        <taxon>Actinomycetota</taxon>
        <taxon>Actinomycetes</taxon>
        <taxon>Micrococcales</taxon>
        <taxon>Microbacteriaceae</taxon>
        <taxon>Microbacterium</taxon>
    </lineage>
</organism>
<name>A0A1G7WK33_9MICO</name>
<dbReference type="AlphaFoldDB" id="A0A1G7WK33"/>
<dbReference type="Pfam" id="PF01903">
    <property type="entry name" value="CbiX"/>
    <property type="match status" value="2"/>
</dbReference>
<dbReference type="EMBL" id="LT629692">
    <property type="protein sequence ID" value="SDG72377.1"/>
    <property type="molecule type" value="Genomic_DNA"/>
</dbReference>
<evidence type="ECO:0000256" key="2">
    <source>
        <dbReference type="ARBA" id="ARBA00023239"/>
    </source>
</evidence>
<dbReference type="PANTHER" id="PTHR33542">
    <property type="entry name" value="SIROHYDROCHLORIN FERROCHELATASE, CHLOROPLASTIC"/>
    <property type="match status" value="1"/>
</dbReference>
<keyword evidence="5" id="KW-1185">Reference proteome</keyword>
<dbReference type="RefSeq" id="WP_091487430.1">
    <property type="nucleotide sequence ID" value="NZ_LT629692.1"/>
</dbReference>
<dbReference type="OrthoDB" id="7345302at2"/>
<dbReference type="GO" id="GO:0016829">
    <property type="term" value="F:lyase activity"/>
    <property type="evidence" value="ECO:0007669"/>
    <property type="project" value="UniProtKB-KW"/>
</dbReference>
<gene>
    <name evidence="4" type="ORF">SAMN04489810_1109</name>
</gene>
<dbReference type="STRING" id="370764.SAMN04489810_1109"/>
<reference evidence="4 5" key="1">
    <citation type="submission" date="2016-10" db="EMBL/GenBank/DDBJ databases">
        <authorList>
            <person name="de Groot N.N."/>
        </authorList>
    </citation>
    <scope>NUCLEOTIDE SEQUENCE [LARGE SCALE GENOMIC DNA]</scope>
    <source>
        <strain evidence="4 5">DSM 23142</strain>
    </source>
</reference>
<proteinExistence type="predicted"/>
<evidence type="ECO:0000313" key="5">
    <source>
        <dbReference type="Proteomes" id="UP000199009"/>
    </source>
</evidence>
<dbReference type="PANTHER" id="PTHR33542:SF5">
    <property type="entry name" value="FERROCHELATASE CHE1"/>
    <property type="match status" value="1"/>
</dbReference>
<evidence type="ECO:0000256" key="1">
    <source>
        <dbReference type="ARBA" id="ARBA00022723"/>
    </source>
</evidence>
<sequence>MTDPVLIACSHGTSSEAGRAAIRAIIAEAQALLPGVRIVPTFVDVEHPQIDEVVAAQTTASAPGSQDPADAVAAVVVPLLLSSGYHTRVDITRAVSAADGRAIVTTPIGTHPLVADLIVRRLRAAGAVADDVVVLAAAGSSDPASAADVRQVAAEVSRLWGGEIAVGFAASSEPLLPDALAVAKRAGRRTVAASYVLAPGHFARVISRAGFDVVTEPLGPDEALGAVVAARYRAAVADLPAFLPGEHPGPPGQNPGGRRVDVHR</sequence>
<dbReference type="SUPFAM" id="SSF53800">
    <property type="entry name" value="Chelatase"/>
    <property type="match status" value="1"/>
</dbReference>